<dbReference type="AlphaFoldDB" id="X1USR0"/>
<protein>
    <recommendedName>
        <fullName evidence="2">Histidine kinase domain-containing protein</fullName>
    </recommendedName>
</protein>
<sequence length="244" mass="27907">YVGIGLISFDKKGKVEIYNEAASQLFNKKHIRNIQDLDKVKQGLSDYLSNLKHIQTDLIKLQVKNESIHLSVKAVEFIIERRRIKLVSLQNIRSEIEQGEVDAWQRLIKVLNHEIINSLSPINLLSSTLINYFEQNGKTKPGSTIDDETIHNSIAALKAIEKRSKGLKRFIESYGSLTQVLEPKYSTFLIPELFRNISALLKDELTKKKIKLITRARPENLHLTADEKLVEQVLINLIQNSVKA</sequence>
<evidence type="ECO:0008006" key="2">
    <source>
        <dbReference type="Google" id="ProtNLM"/>
    </source>
</evidence>
<name>X1USR0_9ZZZZ</name>
<dbReference type="SUPFAM" id="SSF55874">
    <property type="entry name" value="ATPase domain of HSP90 chaperone/DNA topoisomerase II/histidine kinase"/>
    <property type="match status" value="1"/>
</dbReference>
<reference evidence="1" key="1">
    <citation type="journal article" date="2014" name="Front. Microbiol.">
        <title>High frequency of phylogenetically diverse reductive dehalogenase-homologous genes in deep subseafloor sedimentary metagenomes.</title>
        <authorList>
            <person name="Kawai M."/>
            <person name="Futagami T."/>
            <person name="Toyoda A."/>
            <person name="Takaki Y."/>
            <person name="Nishi S."/>
            <person name="Hori S."/>
            <person name="Arai W."/>
            <person name="Tsubouchi T."/>
            <person name="Morono Y."/>
            <person name="Uchiyama I."/>
            <person name="Ito T."/>
            <person name="Fujiyama A."/>
            <person name="Inagaki F."/>
            <person name="Takami H."/>
        </authorList>
    </citation>
    <scope>NUCLEOTIDE SEQUENCE</scope>
    <source>
        <strain evidence="1">Expedition CK06-06</strain>
    </source>
</reference>
<comment type="caution">
    <text evidence="1">The sequence shown here is derived from an EMBL/GenBank/DDBJ whole genome shotgun (WGS) entry which is preliminary data.</text>
</comment>
<organism evidence="1">
    <name type="scientific">marine sediment metagenome</name>
    <dbReference type="NCBI Taxonomy" id="412755"/>
    <lineage>
        <taxon>unclassified sequences</taxon>
        <taxon>metagenomes</taxon>
        <taxon>ecological metagenomes</taxon>
    </lineage>
</organism>
<dbReference type="EMBL" id="BARW01031828">
    <property type="protein sequence ID" value="GAJ06647.1"/>
    <property type="molecule type" value="Genomic_DNA"/>
</dbReference>
<feature type="non-terminal residue" evidence="1">
    <location>
        <position position="244"/>
    </location>
</feature>
<proteinExistence type="predicted"/>
<dbReference type="Gene3D" id="3.30.565.10">
    <property type="entry name" value="Histidine kinase-like ATPase, C-terminal domain"/>
    <property type="match status" value="1"/>
</dbReference>
<gene>
    <name evidence="1" type="ORF">S12H4_50526</name>
</gene>
<dbReference type="InterPro" id="IPR036890">
    <property type="entry name" value="HATPase_C_sf"/>
</dbReference>
<accession>X1USR0</accession>
<evidence type="ECO:0000313" key="1">
    <source>
        <dbReference type="EMBL" id="GAJ06647.1"/>
    </source>
</evidence>
<feature type="non-terminal residue" evidence="1">
    <location>
        <position position="1"/>
    </location>
</feature>